<dbReference type="AlphaFoldDB" id="A0A6N1VIN3"/>
<dbReference type="Pfam" id="PF18557">
    <property type="entry name" value="NepR"/>
    <property type="match status" value="1"/>
</dbReference>
<dbReference type="InterPro" id="IPR041649">
    <property type="entry name" value="NepR"/>
</dbReference>
<organism evidence="3 4">
    <name type="scientific">Oricola thermophila</name>
    <dbReference type="NCBI Taxonomy" id="2742145"/>
    <lineage>
        <taxon>Bacteria</taxon>
        <taxon>Pseudomonadati</taxon>
        <taxon>Pseudomonadota</taxon>
        <taxon>Alphaproteobacteria</taxon>
        <taxon>Hyphomicrobiales</taxon>
        <taxon>Ahrensiaceae</taxon>
        <taxon>Oricola</taxon>
    </lineage>
</organism>
<dbReference type="Proteomes" id="UP000509367">
    <property type="component" value="Chromosome"/>
</dbReference>
<dbReference type="KEGG" id="orm:HTY61_11495"/>
<reference evidence="3 4" key="1">
    <citation type="submission" date="2020-06" db="EMBL/GenBank/DDBJ databases">
        <title>Oricola thermophila sp. nov. isolated from a tidal sediments.</title>
        <authorList>
            <person name="Kwon K.K."/>
            <person name="Yang S.-H."/>
            <person name="Park M.-J."/>
        </authorList>
    </citation>
    <scope>NUCLEOTIDE SEQUENCE [LARGE SCALE GENOMIC DNA]</scope>
    <source>
        <strain evidence="3 4">MEBiC13590</strain>
    </source>
</reference>
<keyword evidence="4" id="KW-1185">Reference proteome</keyword>
<proteinExistence type="predicted"/>
<sequence length="71" mass="7808">MSAVNNQAQDDMPGRDRKKPRLNDLAASQIGKKLRAQFDEVLAEPVPDRFVALLNELEAAEKKTAKDGDDG</sequence>
<evidence type="ECO:0000313" key="4">
    <source>
        <dbReference type="Proteomes" id="UP000509367"/>
    </source>
</evidence>
<protein>
    <recommendedName>
        <fullName evidence="2">Anti-sigma factor NepR domain-containing protein</fullName>
    </recommendedName>
</protein>
<gene>
    <name evidence="3" type="ORF">HTY61_11495</name>
</gene>
<accession>A0A6N1VIN3</accession>
<evidence type="ECO:0000259" key="2">
    <source>
        <dbReference type="Pfam" id="PF18557"/>
    </source>
</evidence>
<evidence type="ECO:0000313" key="3">
    <source>
        <dbReference type="EMBL" id="QKV19029.1"/>
    </source>
</evidence>
<evidence type="ECO:0000256" key="1">
    <source>
        <dbReference type="SAM" id="MobiDB-lite"/>
    </source>
</evidence>
<dbReference type="EMBL" id="CP054836">
    <property type="protein sequence ID" value="QKV19029.1"/>
    <property type="molecule type" value="Genomic_DNA"/>
</dbReference>
<name>A0A6N1VIN3_9HYPH</name>
<feature type="domain" description="Anti-sigma factor NepR" evidence="2">
    <location>
        <begin position="28"/>
        <end position="61"/>
    </location>
</feature>
<dbReference type="RefSeq" id="WP_175276921.1">
    <property type="nucleotide sequence ID" value="NZ_CP054836.1"/>
</dbReference>
<feature type="region of interest" description="Disordered" evidence="1">
    <location>
        <begin position="1"/>
        <end position="22"/>
    </location>
</feature>